<dbReference type="Pfam" id="PF24568">
    <property type="entry name" value="CC_PcsB"/>
    <property type="match status" value="1"/>
</dbReference>
<feature type="signal peptide" evidence="7">
    <location>
        <begin position="1"/>
        <end position="24"/>
    </location>
</feature>
<dbReference type="Proteomes" id="UP000308489">
    <property type="component" value="Chromosome 1"/>
</dbReference>
<gene>
    <name evidence="9" type="primary">ripA</name>
    <name evidence="9" type="ORF">NCTC503_00214</name>
</gene>
<dbReference type="InterPro" id="IPR057309">
    <property type="entry name" value="PcsB_CC"/>
</dbReference>
<dbReference type="InterPro" id="IPR000064">
    <property type="entry name" value="NLP_P60_dom"/>
</dbReference>
<dbReference type="PANTHER" id="PTHR47053:SF1">
    <property type="entry name" value="MUREIN DD-ENDOPEPTIDASE MEPH-RELATED"/>
    <property type="match status" value="1"/>
</dbReference>
<feature type="coiled-coil region" evidence="6">
    <location>
        <begin position="174"/>
        <end position="257"/>
    </location>
</feature>
<evidence type="ECO:0000256" key="5">
    <source>
        <dbReference type="ARBA" id="ARBA00022807"/>
    </source>
</evidence>
<name>A0A4U9QVG7_HATHI</name>
<keyword evidence="2" id="KW-0645">Protease</keyword>
<dbReference type="PANTHER" id="PTHR47053">
    <property type="entry name" value="MUREIN DD-ENDOPEPTIDASE MEPH-RELATED"/>
    <property type="match status" value="1"/>
</dbReference>
<evidence type="ECO:0000256" key="2">
    <source>
        <dbReference type="ARBA" id="ARBA00022670"/>
    </source>
</evidence>
<reference evidence="9 10" key="1">
    <citation type="submission" date="2019-05" db="EMBL/GenBank/DDBJ databases">
        <authorList>
            <consortium name="Pathogen Informatics"/>
        </authorList>
    </citation>
    <scope>NUCLEOTIDE SEQUENCE [LARGE SCALE GENOMIC DNA]</scope>
    <source>
        <strain evidence="9 10">NCTC503</strain>
    </source>
</reference>
<evidence type="ECO:0000259" key="8">
    <source>
        <dbReference type="PROSITE" id="PS51935"/>
    </source>
</evidence>
<proteinExistence type="inferred from homology"/>
<dbReference type="EMBL" id="LR590481">
    <property type="protein sequence ID" value="VTQ82605.1"/>
    <property type="molecule type" value="Genomic_DNA"/>
</dbReference>
<comment type="similarity">
    <text evidence="1">Belongs to the peptidase C40 family.</text>
</comment>
<evidence type="ECO:0000313" key="9">
    <source>
        <dbReference type="EMBL" id="VTQ82605.1"/>
    </source>
</evidence>
<feature type="domain" description="NlpC/P60" evidence="8">
    <location>
        <begin position="274"/>
        <end position="413"/>
    </location>
</feature>
<evidence type="ECO:0000256" key="4">
    <source>
        <dbReference type="ARBA" id="ARBA00022801"/>
    </source>
</evidence>
<dbReference type="InterPro" id="IPR038765">
    <property type="entry name" value="Papain-like_cys_pep_sf"/>
</dbReference>
<dbReference type="KEGG" id="hhw:NCTC503_00214"/>
<keyword evidence="4 9" id="KW-0378">Hydrolase</keyword>
<dbReference type="EC" id="3.4.-.-" evidence="9"/>
<evidence type="ECO:0000313" key="10">
    <source>
        <dbReference type="Proteomes" id="UP000308489"/>
    </source>
</evidence>
<dbReference type="Gene3D" id="3.90.1720.10">
    <property type="entry name" value="endopeptidase domain like (from Nostoc punctiforme)"/>
    <property type="match status" value="1"/>
</dbReference>
<dbReference type="GO" id="GO:0006508">
    <property type="term" value="P:proteolysis"/>
    <property type="evidence" value="ECO:0007669"/>
    <property type="project" value="UniProtKB-KW"/>
</dbReference>
<evidence type="ECO:0000256" key="3">
    <source>
        <dbReference type="ARBA" id="ARBA00022729"/>
    </source>
</evidence>
<protein>
    <submittedName>
        <fullName evidence="9">Cell wall-associated hydrolase, invasion-associated protein</fullName>
        <ecNumber evidence="9">3.4.-.-</ecNumber>
    </submittedName>
</protein>
<dbReference type="Pfam" id="PF00877">
    <property type="entry name" value="NLPC_P60"/>
    <property type="match status" value="1"/>
</dbReference>
<dbReference type="SUPFAM" id="SSF54001">
    <property type="entry name" value="Cysteine proteinases"/>
    <property type="match status" value="1"/>
</dbReference>
<dbReference type="InterPro" id="IPR051202">
    <property type="entry name" value="Peptidase_C40"/>
</dbReference>
<organism evidence="9 10">
    <name type="scientific">Hathewaya histolytica</name>
    <name type="common">Clostridium histolyticum</name>
    <dbReference type="NCBI Taxonomy" id="1498"/>
    <lineage>
        <taxon>Bacteria</taxon>
        <taxon>Bacillati</taxon>
        <taxon>Bacillota</taxon>
        <taxon>Clostridia</taxon>
        <taxon>Eubacteriales</taxon>
        <taxon>Clostridiaceae</taxon>
        <taxon>Hathewaya</taxon>
    </lineage>
</organism>
<keyword evidence="3 7" id="KW-0732">Signal</keyword>
<feature type="chain" id="PRO_5020993567" evidence="7">
    <location>
        <begin position="25"/>
        <end position="413"/>
    </location>
</feature>
<accession>A0A4U9QVG7</accession>
<dbReference type="AlphaFoldDB" id="A0A4U9QVG7"/>
<evidence type="ECO:0000256" key="6">
    <source>
        <dbReference type="SAM" id="Coils"/>
    </source>
</evidence>
<evidence type="ECO:0000256" key="7">
    <source>
        <dbReference type="SAM" id="SignalP"/>
    </source>
</evidence>
<dbReference type="RefSeq" id="WP_138209038.1">
    <property type="nucleotide sequence ID" value="NZ_CBCRUQ010000010.1"/>
</dbReference>
<evidence type="ECO:0000256" key="1">
    <source>
        <dbReference type="ARBA" id="ARBA00007074"/>
    </source>
</evidence>
<keyword evidence="10" id="KW-1185">Reference proteome</keyword>
<dbReference type="Gene3D" id="6.10.250.3150">
    <property type="match status" value="1"/>
</dbReference>
<keyword evidence="6" id="KW-0175">Coiled coil</keyword>
<dbReference type="PROSITE" id="PS51935">
    <property type="entry name" value="NLPC_P60"/>
    <property type="match status" value="1"/>
</dbReference>
<keyword evidence="5" id="KW-0788">Thiol protease</keyword>
<dbReference type="OrthoDB" id="9808890at2"/>
<sequence length="413" mass="46998">MNKKIRVLILTGILITSLSLKVLADPYAPDTPDIPAGEVQSTNIDNEQNKINNNKIQIEKNKIEYEKAIKEINDVETRIQKLDREIENMMIKIQDANKRIDSTNEKITLAQLELSKAEDEMKREKSLFNKRAKNLYMNGKDNYIEIVLDSKGLHDFISRIENLRAIVEYDREITAQIKEKKAKINQRKEDLEIKRKESITLKNDLQKDLDILNTAKAEQEPLIKKAEEKKKQYENIINTYESEIKKSKAQIDMLMRNSRGGAALDVQYEVPKSGPAAERAIAVARQFIGSWYVWGGARPQQKDTSGKWMVPKFRGDQSYGGFDCSGLVQFAYGQVGINLSRTTFTQINEGMPVGKSQLQPGDLVFFGNISAPHHIGIYIGNGEYLHAPQTGDRIKISNLWSRGDFCAARRVAY</sequence>
<feature type="coiled-coil region" evidence="6">
    <location>
        <begin position="44"/>
        <end position="127"/>
    </location>
</feature>
<dbReference type="GO" id="GO:0008234">
    <property type="term" value="F:cysteine-type peptidase activity"/>
    <property type="evidence" value="ECO:0007669"/>
    <property type="project" value="UniProtKB-KW"/>
</dbReference>